<feature type="domain" description="Lnb N-terminal periplasmic" evidence="1">
    <location>
        <begin position="156"/>
        <end position="325"/>
    </location>
</feature>
<evidence type="ECO:0000313" key="5">
    <source>
        <dbReference type="Proteomes" id="UP000245263"/>
    </source>
</evidence>
<sequence length="660" mass="77169">MSYRKILFSFLILIKVSFPCFLISKDQTVKEKPIHYDDFSPSDAKEKDYLSVLLIQIENRNIYEEKHWKNLLRYKKNIFGSFVSEVDSEYYFLSKKGKEDPKKELFATLRSFFADESSDSEEILHPQCSFPERYDWLKKQLDFDPRILKERKCLRFETWKQSLGGQGLRIVFSSYYMQSPASMFGHTLIKVDSRLNESSELLDYGVGFAANTGDANVIYYMFGGLTGKFPGTFSIFPYYLKVNEYNDLENRDLWEYKLNLNEEERARFLRHLWEMRRSHFDYFFLSENCSYHLLGILDVSGTNLYLSSKAGNLVSPADTIKLYLNEKDLVIESFYRPSMYSKIKQKLVAMTDTEKECFWNLLSGKISYRDLEGKEIRKSLVIDAILEAYRYKQTRSKKEEEDPLYEPTLHYRSKLTDTYSINESIFVSTPPEFSHSLSRVGVSLGTSNLGTFSQFQYRVAYHDLMNASRGHSPNSELQFFNGTIRKYESKPLELTSMSLLRVVSLSPYNPLSKHLSYLFDVGWDTVLYKEKDPIRENDTVRKQAGNLEGLVGYSFQNEFKNFNPSSTFSVLVGGKAQGAAIFQNGLRYGPELMLNYLWEMGDWKLQLAGSYYYFQASREAANFANTAKIRYSITKNHELRIEVNSQRSYDEFLFSYQYLF</sequence>
<evidence type="ECO:0000259" key="2">
    <source>
        <dbReference type="Pfam" id="PF25222"/>
    </source>
</evidence>
<dbReference type="Pfam" id="PF25225">
    <property type="entry name" value="DUF7843"/>
    <property type="match status" value="1"/>
</dbReference>
<evidence type="ECO:0000313" key="4">
    <source>
        <dbReference type="EMBL" id="BDA79849.1"/>
    </source>
</evidence>
<organism evidence="4 5">
    <name type="scientific">Leptospira kobayashii</name>
    <dbReference type="NCBI Taxonomy" id="1917830"/>
    <lineage>
        <taxon>Bacteria</taxon>
        <taxon>Pseudomonadati</taxon>
        <taxon>Spirochaetota</taxon>
        <taxon>Spirochaetia</taxon>
        <taxon>Leptospirales</taxon>
        <taxon>Leptospiraceae</taxon>
        <taxon>Leptospira</taxon>
    </lineage>
</organism>
<dbReference type="RefSeq" id="WP_109020491.1">
    <property type="nucleotide sequence ID" value="NZ_AP025028.1"/>
</dbReference>
<evidence type="ECO:0000259" key="3">
    <source>
        <dbReference type="Pfam" id="PF25225"/>
    </source>
</evidence>
<gene>
    <name evidence="4" type="ORF">LPTSP3_g27790</name>
</gene>
<name>A0ABM7ULI8_9LEPT</name>
<feature type="domain" description="DUF7843" evidence="3">
    <location>
        <begin position="61"/>
        <end position="140"/>
    </location>
</feature>
<dbReference type="EMBL" id="AP025028">
    <property type="protein sequence ID" value="BDA79849.1"/>
    <property type="molecule type" value="Genomic_DNA"/>
</dbReference>
<dbReference type="Pfam" id="PF13387">
    <property type="entry name" value="Lnb_N"/>
    <property type="match status" value="1"/>
</dbReference>
<dbReference type="InterPro" id="IPR025178">
    <property type="entry name" value="Lnb_N"/>
</dbReference>
<feature type="domain" description="DUF7840" evidence="2">
    <location>
        <begin position="429"/>
        <end position="650"/>
    </location>
</feature>
<dbReference type="InterPro" id="IPR057165">
    <property type="entry name" value="DUF7843"/>
</dbReference>
<protein>
    <recommendedName>
        <fullName evidence="6">DUF4105 domain-containing protein</fullName>
    </recommendedName>
</protein>
<keyword evidence="5" id="KW-1185">Reference proteome</keyword>
<dbReference type="Proteomes" id="UP000245263">
    <property type="component" value="Chromosome 1"/>
</dbReference>
<proteinExistence type="predicted"/>
<evidence type="ECO:0008006" key="6">
    <source>
        <dbReference type="Google" id="ProtNLM"/>
    </source>
</evidence>
<reference evidence="4 5" key="1">
    <citation type="submission" date="2021-08" db="EMBL/GenBank/DDBJ databases">
        <title>Complete genome sequence of Leptospira kobayashii strain E30.</title>
        <authorList>
            <person name="Nakao R."/>
            <person name="Nakamura S."/>
            <person name="Masuzawa T."/>
            <person name="Koizumi N."/>
        </authorList>
    </citation>
    <scope>NUCLEOTIDE SEQUENCE [LARGE SCALE GENOMIC DNA]</scope>
    <source>
        <strain evidence="4 5">E30</strain>
    </source>
</reference>
<accession>A0ABM7ULI8</accession>
<evidence type="ECO:0000259" key="1">
    <source>
        <dbReference type="Pfam" id="PF13387"/>
    </source>
</evidence>
<dbReference type="InterPro" id="IPR057162">
    <property type="entry name" value="DUF7840"/>
</dbReference>
<dbReference type="Pfam" id="PF25222">
    <property type="entry name" value="DUF7840"/>
    <property type="match status" value="1"/>
</dbReference>